<comment type="caution">
    <text evidence="1">The sequence shown here is derived from an EMBL/GenBank/DDBJ whole genome shotgun (WGS) entry which is preliminary data.</text>
</comment>
<evidence type="ECO:0000313" key="2">
    <source>
        <dbReference type="Proteomes" id="UP000183971"/>
    </source>
</evidence>
<protein>
    <submittedName>
        <fullName evidence="1">Uncharacterized protein</fullName>
    </submittedName>
</protein>
<organism evidence="1 2">
    <name type="scientific">Fusarium proliferatum (strain ET1)</name>
    <name type="common">Orchid endophyte fungus</name>
    <dbReference type="NCBI Taxonomy" id="1227346"/>
    <lineage>
        <taxon>Eukaryota</taxon>
        <taxon>Fungi</taxon>
        <taxon>Dikarya</taxon>
        <taxon>Ascomycota</taxon>
        <taxon>Pezizomycotina</taxon>
        <taxon>Sordariomycetes</taxon>
        <taxon>Hypocreomycetidae</taxon>
        <taxon>Hypocreales</taxon>
        <taxon>Nectriaceae</taxon>
        <taxon>Fusarium</taxon>
        <taxon>Fusarium fujikuroi species complex</taxon>
    </lineage>
</organism>
<accession>A0A1L7V815</accession>
<dbReference type="VEuPathDB" id="FungiDB:FPRO_02783"/>
<dbReference type="RefSeq" id="XP_031077550.1">
    <property type="nucleotide sequence ID" value="XM_031227078.1"/>
</dbReference>
<proteinExistence type="predicted"/>
<reference evidence="2" key="1">
    <citation type="journal article" date="2016" name="Genome Biol. Evol.">
        <title>Comparative 'omics' of the Fusarium fujikuroi species complex highlights differences in genetic potential and metabolite synthesis.</title>
        <authorList>
            <person name="Niehaus E.-M."/>
            <person name="Muensterkoetter M."/>
            <person name="Proctor R.H."/>
            <person name="Brown D.W."/>
            <person name="Sharon A."/>
            <person name="Idan Y."/>
            <person name="Oren-Young L."/>
            <person name="Sieber C.M."/>
            <person name="Novak O."/>
            <person name="Pencik A."/>
            <person name="Tarkowska D."/>
            <person name="Hromadova K."/>
            <person name="Freeman S."/>
            <person name="Maymon M."/>
            <person name="Elazar M."/>
            <person name="Youssef S.A."/>
            <person name="El-Shabrawy E.S.M."/>
            <person name="Shalaby A.B.A."/>
            <person name="Houterman P."/>
            <person name="Brock N.L."/>
            <person name="Burkhardt I."/>
            <person name="Tsavkelova E.A."/>
            <person name="Dickschat J.S."/>
            <person name="Galuszka P."/>
            <person name="Gueldener U."/>
            <person name="Tudzynski B."/>
        </authorList>
    </citation>
    <scope>NUCLEOTIDE SEQUENCE [LARGE SCALE GENOMIC DNA]</scope>
    <source>
        <strain evidence="2">ET1</strain>
    </source>
</reference>
<dbReference type="AlphaFoldDB" id="A0A1L7V815"/>
<keyword evidence="2" id="KW-1185">Reference proteome</keyword>
<evidence type="ECO:0000313" key="1">
    <source>
        <dbReference type="EMBL" id="CZR36957.1"/>
    </source>
</evidence>
<dbReference type="Proteomes" id="UP000183971">
    <property type="component" value="Unassembled WGS sequence"/>
</dbReference>
<dbReference type="EMBL" id="FJOF01000002">
    <property type="protein sequence ID" value="CZR36957.1"/>
    <property type="molecule type" value="Genomic_DNA"/>
</dbReference>
<gene>
    <name evidence="1" type="ORF">FPRO_02783</name>
</gene>
<name>A0A1L7V815_FUSPR</name>
<sequence>MIRPFVRCPLATATDILGVTVERWDAIRDVVTAITQFRSYSEERLFTFLSQGKEHYL</sequence>
<dbReference type="GeneID" id="42047668"/>